<comment type="caution">
    <text evidence="1">The sequence shown here is derived from an EMBL/GenBank/DDBJ whole genome shotgun (WGS) entry which is preliminary data.</text>
</comment>
<dbReference type="EMBL" id="MCZJ01000007">
    <property type="protein sequence ID" value="PMM61609.1"/>
    <property type="molecule type" value="Genomic_DNA"/>
</dbReference>
<sequence length="776" mass="87278">MAKSKIAKQPKAVKHVRNNQNVVPLNLDIPYKKIRSTQVQQLDVSHLLYFGANKENEKVGSRTVFIRSFCKKAHQYVSNGKSAQTATTAYDNLRAYLAFCDALNVDPLSESGYLKYAGNDGELRHRIKVYTPSKRLWEYNHGDELGIKESTASGVLSNLRTALKWCGLPISDWARNHRGFVGEKTPIKGYSDEEEKLLVTRLEALFFTLAPQLIAAKENNTPLPETLPLIISLGLHEETVQIPTSLDVQKNTRTKKNGTATNAAAAFNLTMGAAYHLMCFFTSLNDSNIRNIAHPIHVHTEERDKSLQIVKVSSYKPRANSDVDALLVGKQFDVDKRDGVKFIKLLERLSKLYGNSEDGSELLFTLNNCIEVSETFNLTELNKKLVNKLHLLSPHRAGNLPWFKELFYTYRNQQAVTLKRGVNHLGRMVVHKETQTTSKTKARQGATNSAYCILSCYTDLPLKGILLPLSYSEIDSDGNVTVSFYYRNGEIGYFKVPACDLALIKDIEQYAKERADKQAKKYERLLLTRTTQNVPSDWEGISPISANLMNNWSVEPNHYYLSLLSSRWREMSSNQAYAEGGIQAVQSLIQNKRDTIERSYINGLPSLNKVILSQGIEVIENLLDNDLEQAKDAVAKRRGIPMLTYKEGEKKRKTNPNGIACDGKQVMIDGKNTQRETNYALGADLPCAEFDMCHKCQCAKAVDDVDAIYKLISTIDVFKEGLDMFPDSKGDVLEKIEAFEYTLDGASDDVFDEAMKKFNTQGRHPRVSIGHAILSM</sequence>
<evidence type="ECO:0000313" key="1">
    <source>
        <dbReference type="EMBL" id="PMM61609.1"/>
    </source>
</evidence>
<protein>
    <submittedName>
        <fullName evidence="1">Uncharacterized protein</fullName>
    </submittedName>
</protein>
<accession>A0A855IUM3</accession>
<gene>
    <name evidence="1" type="ORF">BCT50_17520</name>
</gene>
<evidence type="ECO:0000313" key="2">
    <source>
        <dbReference type="Proteomes" id="UP000235554"/>
    </source>
</evidence>
<proteinExistence type="predicted"/>
<name>A0A855IUM3_9VIBR</name>
<dbReference type="Proteomes" id="UP000235554">
    <property type="component" value="Unassembled WGS sequence"/>
</dbReference>
<reference evidence="2" key="1">
    <citation type="submission" date="2016-07" db="EMBL/GenBank/DDBJ databases">
        <title>Nontailed viruses are major unrecognized killers of bacteria in the ocean.</title>
        <authorList>
            <person name="Kauffman K."/>
            <person name="Hussain F."/>
            <person name="Yang J."/>
            <person name="Arevalo P."/>
            <person name="Brown J."/>
            <person name="Cutler M."/>
            <person name="Kelly L."/>
            <person name="Polz M.F."/>
        </authorList>
    </citation>
    <scope>NUCLEOTIDE SEQUENCE [LARGE SCALE GENOMIC DNA]</scope>
    <source>
        <strain evidence="2">10N.261.48.A1</strain>
    </source>
</reference>
<dbReference type="RefSeq" id="WP_016800150.1">
    <property type="nucleotide sequence ID" value="NZ_MCZJ01000007.1"/>
</dbReference>
<organism evidence="1 2">
    <name type="scientific">Vibrio lentus</name>
    <dbReference type="NCBI Taxonomy" id="136468"/>
    <lineage>
        <taxon>Bacteria</taxon>
        <taxon>Pseudomonadati</taxon>
        <taxon>Pseudomonadota</taxon>
        <taxon>Gammaproteobacteria</taxon>
        <taxon>Vibrionales</taxon>
        <taxon>Vibrionaceae</taxon>
        <taxon>Vibrio</taxon>
    </lineage>
</organism>
<dbReference type="AlphaFoldDB" id="A0A855IUM3"/>